<dbReference type="AlphaFoldDB" id="A0A8D9G155"/>
<evidence type="ECO:0000256" key="1">
    <source>
        <dbReference type="SAM" id="MobiDB-lite"/>
    </source>
</evidence>
<accession>A0A8D9G155</accession>
<feature type="region of interest" description="Disordered" evidence="1">
    <location>
        <begin position="1"/>
        <end position="43"/>
    </location>
</feature>
<dbReference type="Proteomes" id="UP000694005">
    <property type="component" value="Chromosome A09"/>
</dbReference>
<proteinExistence type="predicted"/>
<organism evidence="2 3">
    <name type="scientific">Brassica campestris</name>
    <name type="common">Field mustard</name>
    <dbReference type="NCBI Taxonomy" id="3711"/>
    <lineage>
        <taxon>Eukaryota</taxon>
        <taxon>Viridiplantae</taxon>
        <taxon>Streptophyta</taxon>
        <taxon>Embryophyta</taxon>
        <taxon>Tracheophyta</taxon>
        <taxon>Spermatophyta</taxon>
        <taxon>Magnoliopsida</taxon>
        <taxon>eudicotyledons</taxon>
        <taxon>Gunneridae</taxon>
        <taxon>Pentapetalae</taxon>
        <taxon>rosids</taxon>
        <taxon>malvids</taxon>
        <taxon>Brassicales</taxon>
        <taxon>Brassicaceae</taxon>
        <taxon>Brassiceae</taxon>
        <taxon>Brassica</taxon>
    </lineage>
</organism>
<evidence type="ECO:0000313" key="2">
    <source>
        <dbReference type="EMBL" id="CAG7864359.1"/>
    </source>
</evidence>
<evidence type="ECO:0000313" key="3">
    <source>
        <dbReference type="Proteomes" id="UP000694005"/>
    </source>
</evidence>
<gene>
    <name evidence="2" type="ORF">BRAPAZ1V2_A09P48260.2</name>
</gene>
<sequence length="43" mass="5086">MTNTKYPNLTKKNTSRPQHTTQTRYIRRPRPTKSEAGERNPKT</sequence>
<protein>
    <submittedName>
        <fullName evidence="2">Uncharacterized protein</fullName>
    </submittedName>
</protein>
<feature type="compositionally biased region" description="Basic and acidic residues" evidence="1">
    <location>
        <begin position="32"/>
        <end position="43"/>
    </location>
</feature>
<name>A0A8D9G155_BRACM</name>
<feature type="compositionally biased region" description="Polar residues" evidence="1">
    <location>
        <begin position="1"/>
        <end position="24"/>
    </location>
</feature>
<dbReference type="Gramene" id="A09p48260.2_BraZ1">
    <property type="protein sequence ID" value="A09p48260.2_BraZ1.CDS"/>
    <property type="gene ID" value="A09g48260.2_BraZ1"/>
</dbReference>
<dbReference type="EMBL" id="LS974625">
    <property type="protein sequence ID" value="CAG7864359.1"/>
    <property type="molecule type" value="Genomic_DNA"/>
</dbReference>
<reference evidence="2 3" key="1">
    <citation type="submission" date="2021-07" db="EMBL/GenBank/DDBJ databases">
        <authorList>
            <consortium name="Genoscope - CEA"/>
            <person name="William W."/>
        </authorList>
    </citation>
    <scope>NUCLEOTIDE SEQUENCE [LARGE SCALE GENOMIC DNA]</scope>
</reference>